<keyword evidence="1" id="KW-1133">Transmembrane helix</keyword>
<dbReference type="Pfam" id="PF23668">
    <property type="entry name" value="CUB_CDCP1_2"/>
    <property type="match status" value="2"/>
</dbReference>
<evidence type="ECO:0000259" key="5">
    <source>
        <dbReference type="Pfam" id="PF23668"/>
    </source>
</evidence>
<gene>
    <name evidence="7" type="ORF">GDO78_002856</name>
</gene>
<feature type="domain" description="CDCP1 third and sixth CUB" evidence="3">
    <location>
        <begin position="206"/>
        <end position="304"/>
    </location>
</feature>
<keyword evidence="2" id="KW-0732">Signal</keyword>
<evidence type="ECO:0008006" key="9">
    <source>
        <dbReference type="Google" id="ProtNLM"/>
    </source>
</evidence>
<sequence length="835" mass="93592">MLHLLWIAALLLPPLTESYTITLQPTDNLTIHIKRATNTPSQPCNICAPKCNALSLAISRGQKVDYTFDCSTPEKYFIMEVNRTIDCSSGMCPLNISLQPTNLHGLNRTFSWNILTSKNNGLIFGFSGPWLTQIDPSSQCPDHIRFKISTYVHDSSYSIGTFCRNGTITRIKVQERGVIALSLPWNLAIKDPGISITNRSSIKSLSIVESTFSQQSTVTLLSANYPDPFPTNEQMTWKFNLPENHAAAVQFLNHTSPMCVKKEENVHYYLPKPALHKLTDSQPANILQNFNLSLENCEVDTQKTAHPGLSLKFNITVQRSQGDQLYALDLTKEKGLVVHIKKRFTGRTFTPVCLICKAPMVCDSELVLEGGRYYKISFLCEQLSSLMVTAEKVIECWDLKTCNSRMPLTIPQTLIDFPVQLESYSWKLIAPENISNEIVSKSVYLQQDVVDKPCNAAAVGFTYDIFSSTNKDTLKVGAFCPNGSIEKIQLRDNVTITLKTPRNGNPAKLLTHDLHVSFVSFIKEVSIFTVSPKTEDMIYLETPNYESGLPDYASASWSINLTKKQSAKLKFGKDKMDISCEKGSAYVNIMEQKDGSPETVRREDQQLPSQLNIYSTFWVNISNCKPWTGTKKLKLQFCITFNQISPVLKYILIAVGLAVGVVLAVIATICCIKNKKKQIKAPVGIYNSKVNTEAPRRQAFFKKGKKNNESHIYAVIDDHMVYGHLLQEETNEMVPEVDVYQPFEGPMGNAPPIPLINFPNGSTRVDVKEESIKEDIEDRSIEGAIMDEPRSLSMKNNDIYVFSQSFSKQPVENEDTSITYMDDTRSGATTPVFGL</sequence>
<dbReference type="InterPro" id="IPR056268">
    <property type="entry name" value="CUB_CDCP1_1st"/>
</dbReference>
<evidence type="ECO:0000313" key="8">
    <source>
        <dbReference type="Proteomes" id="UP000770717"/>
    </source>
</evidence>
<organism evidence="7 8">
    <name type="scientific">Eleutherodactylus coqui</name>
    <name type="common">Puerto Rican coqui</name>
    <dbReference type="NCBI Taxonomy" id="57060"/>
    <lineage>
        <taxon>Eukaryota</taxon>
        <taxon>Metazoa</taxon>
        <taxon>Chordata</taxon>
        <taxon>Craniata</taxon>
        <taxon>Vertebrata</taxon>
        <taxon>Euteleostomi</taxon>
        <taxon>Amphibia</taxon>
        <taxon>Batrachia</taxon>
        <taxon>Anura</taxon>
        <taxon>Neobatrachia</taxon>
        <taxon>Hyloidea</taxon>
        <taxon>Eleutherodactylidae</taxon>
        <taxon>Eleutherodactylinae</taxon>
        <taxon>Eleutherodactylus</taxon>
        <taxon>Eleutherodactylus</taxon>
    </lineage>
</organism>
<protein>
    <recommendedName>
        <fullName evidence="9">CUB domain-containing protein 1</fullName>
    </recommendedName>
</protein>
<feature type="domain" description="CDCP1 third and sixth CUB" evidence="3">
    <location>
        <begin position="524"/>
        <end position="637"/>
    </location>
</feature>
<dbReference type="InterPro" id="IPR038811">
    <property type="entry name" value="CDCP1"/>
</dbReference>
<proteinExistence type="predicted"/>
<feature type="domain" description="CDCP1 fourth CUB" evidence="6">
    <location>
        <begin position="326"/>
        <end position="405"/>
    </location>
</feature>
<keyword evidence="8" id="KW-1185">Reference proteome</keyword>
<dbReference type="Pfam" id="PF25142">
    <property type="entry name" value="CUB_CDCP1_4th"/>
    <property type="match status" value="1"/>
</dbReference>
<accession>A0A8J6EU56</accession>
<keyword evidence="1" id="KW-0812">Transmembrane</keyword>
<dbReference type="PANTHER" id="PTHR14477">
    <property type="entry name" value="CUB DOMAIN-CONTAINING PROTEIN 1"/>
    <property type="match status" value="1"/>
</dbReference>
<evidence type="ECO:0000259" key="3">
    <source>
        <dbReference type="Pfam" id="PF23665"/>
    </source>
</evidence>
<dbReference type="Proteomes" id="UP000770717">
    <property type="component" value="Unassembled WGS sequence"/>
</dbReference>
<name>A0A8J6EU56_ELECQ</name>
<keyword evidence="1" id="KW-0472">Membrane</keyword>
<feature type="domain" description="CDCP1 second and fifth CUB" evidence="5">
    <location>
        <begin position="96"/>
        <end position="198"/>
    </location>
</feature>
<feature type="chain" id="PRO_5035313803" description="CUB domain-containing protein 1" evidence="2">
    <location>
        <begin position="19"/>
        <end position="835"/>
    </location>
</feature>
<dbReference type="InterPro" id="IPR056965">
    <property type="entry name" value="CUB_CDCP1_4th"/>
</dbReference>
<feature type="domain" description="CDCP1 second and fifth CUB" evidence="5">
    <location>
        <begin position="422"/>
        <end position="505"/>
    </location>
</feature>
<comment type="caution">
    <text evidence="7">The sequence shown here is derived from an EMBL/GenBank/DDBJ whole genome shotgun (WGS) entry which is preliminary data.</text>
</comment>
<evidence type="ECO:0000313" key="7">
    <source>
        <dbReference type="EMBL" id="KAG9476003.1"/>
    </source>
</evidence>
<dbReference type="Pfam" id="PF23667">
    <property type="entry name" value="CUB_CDCP1_1"/>
    <property type="match status" value="1"/>
</dbReference>
<feature type="transmembrane region" description="Helical" evidence="1">
    <location>
        <begin position="650"/>
        <end position="672"/>
    </location>
</feature>
<evidence type="ECO:0000256" key="1">
    <source>
        <dbReference type="SAM" id="Phobius"/>
    </source>
</evidence>
<evidence type="ECO:0000259" key="6">
    <source>
        <dbReference type="Pfam" id="PF25142"/>
    </source>
</evidence>
<feature type="signal peptide" evidence="2">
    <location>
        <begin position="1"/>
        <end position="18"/>
    </location>
</feature>
<dbReference type="InterPro" id="IPR056269">
    <property type="entry name" value="CUB_CDCP1_2nd_5th"/>
</dbReference>
<feature type="domain" description="CDCP1 first CUB" evidence="4">
    <location>
        <begin position="20"/>
        <end position="87"/>
    </location>
</feature>
<dbReference type="AlphaFoldDB" id="A0A8J6EU56"/>
<dbReference type="Pfam" id="PF23665">
    <property type="entry name" value="CDCP1_CUB_6"/>
    <property type="match status" value="2"/>
</dbReference>
<dbReference type="PANTHER" id="PTHR14477:SF1">
    <property type="entry name" value="CUB DOMAIN-CONTAINING PROTEIN 1"/>
    <property type="match status" value="1"/>
</dbReference>
<dbReference type="OrthoDB" id="8960034at2759"/>
<evidence type="ECO:0000256" key="2">
    <source>
        <dbReference type="SAM" id="SignalP"/>
    </source>
</evidence>
<reference evidence="7" key="1">
    <citation type="thesis" date="2020" institute="ProQuest LLC" country="789 East Eisenhower Parkway, Ann Arbor, MI, USA">
        <title>Comparative Genomics and Chromosome Evolution.</title>
        <authorList>
            <person name="Mudd A.B."/>
        </authorList>
    </citation>
    <scope>NUCLEOTIDE SEQUENCE</scope>
    <source>
        <strain evidence="7">HN-11 Male</strain>
        <tissue evidence="7">Kidney and liver</tissue>
    </source>
</reference>
<dbReference type="EMBL" id="WNTK01000011">
    <property type="protein sequence ID" value="KAG9476003.1"/>
    <property type="molecule type" value="Genomic_DNA"/>
</dbReference>
<dbReference type="InterPro" id="IPR056266">
    <property type="entry name" value="CDCP1_CUB_3rd_6th"/>
</dbReference>
<evidence type="ECO:0000259" key="4">
    <source>
        <dbReference type="Pfam" id="PF23667"/>
    </source>
</evidence>